<organism evidence="1 2">
    <name type="scientific">Limnoraphis robusta CCNP1315</name>
    <dbReference type="NCBI Taxonomy" id="3110306"/>
    <lineage>
        <taxon>Bacteria</taxon>
        <taxon>Bacillati</taxon>
        <taxon>Cyanobacteriota</taxon>
        <taxon>Cyanophyceae</taxon>
        <taxon>Oscillatoriophycideae</taxon>
        <taxon>Oscillatoriales</taxon>
        <taxon>Sirenicapillariaceae</taxon>
        <taxon>Limnoraphis</taxon>
    </lineage>
</organism>
<gene>
    <name evidence="1" type="ORF">VB854_13690</name>
</gene>
<accession>A0ABU5TZA9</accession>
<dbReference type="EMBL" id="JAYGHT010000072">
    <property type="protein sequence ID" value="MEA5519996.1"/>
    <property type="molecule type" value="Genomic_DNA"/>
</dbReference>
<keyword evidence="2" id="KW-1185">Reference proteome</keyword>
<dbReference type="Proteomes" id="UP001301728">
    <property type="component" value="Unassembled WGS sequence"/>
</dbReference>
<proteinExistence type="predicted"/>
<evidence type="ECO:0000313" key="1">
    <source>
        <dbReference type="EMBL" id="MEA5519996.1"/>
    </source>
</evidence>
<reference evidence="1 2" key="1">
    <citation type="submission" date="2023-12" db="EMBL/GenBank/DDBJ databases">
        <title>Baltic Sea Cyanobacteria.</title>
        <authorList>
            <person name="Delbaje E."/>
            <person name="Fewer D.P."/>
            <person name="Shishido T.K."/>
        </authorList>
    </citation>
    <scope>NUCLEOTIDE SEQUENCE [LARGE SCALE GENOMIC DNA]</scope>
    <source>
        <strain evidence="1 2">CCNP 1315</strain>
    </source>
</reference>
<sequence length="69" mass="7816">MKILSIPVLLTVIIPAVCLYSSPMSQPFNQTFICFANKKNNEPPEVKDGGSRFSQPRKNFDIDTDLMRI</sequence>
<evidence type="ECO:0000313" key="2">
    <source>
        <dbReference type="Proteomes" id="UP001301728"/>
    </source>
</evidence>
<name>A0ABU5TZA9_9CYAN</name>
<dbReference type="RefSeq" id="WP_323217758.1">
    <property type="nucleotide sequence ID" value="NZ_JAYGHT010000072.1"/>
</dbReference>
<protein>
    <submittedName>
        <fullName evidence="1">Uncharacterized protein</fullName>
    </submittedName>
</protein>
<comment type="caution">
    <text evidence="1">The sequence shown here is derived from an EMBL/GenBank/DDBJ whole genome shotgun (WGS) entry which is preliminary data.</text>
</comment>